<keyword evidence="3" id="KW-1185">Reference proteome</keyword>
<evidence type="ECO:0000313" key="3">
    <source>
        <dbReference type="Proteomes" id="UP000019116"/>
    </source>
</evidence>
<feature type="transmembrane region" description="Helical" evidence="1">
    <location>
        <begin position="46"/>
        <end position="68"/>
    </location>
</feature>
<dbReference type="EnsemblPlants" id="TraesCS5A02G325500.1">
    <property type="protein sequence ID" value="TraesCS5A02G325500.1"/>
    <property type="gene ID" value="TraesCS5A02G325500"/>
</dbReference>
<dbReference type="Gramene" id="TraesNOR5A03G02731010.1">
    <property type="protein sequence ID" value="TraesNOR5A03G02731010.1"/>
    <property type="gene ID" value="TraesNOR5A03G02731010"/>
</dbReference>
<keyword evidence="1" id="KW-1133">Transmembrane helix</keyword>
<dbReference type="Proteomes" id="UP000019116">
    <property type="component" value="Chromosome 5A"/>
</dbReference>
<dbReference type="OrthoDB" id="636155at2759"/>
<keyword evidence="1" id="KW-0812">Transmembrane</keyword>
<proteinExistence type="predicted"/>
<gene>
    <name evidence="2" type="primary">LOC123107542</name>
</gene>
<organism evidence="2">
    <name type="scientific">Triticum aestivum</name>
    <name type="common">Wheat</name>
    <dbReference type="NCBI Taxonomy" id="4565"/>
    <lineage>
        <taxon>Eukaryota</taxon>
        <taxon>Viridiplantae</taxon>
        <taxon>Streptophyta</taxon>
        <taxon>Embryophyta</taxon>
        <taxon>Tracheophyta</taxon>
        <taxon>Spermatophyta</taxon>
        <taxon>Magnoliopsida</taxon>
        <taxon>Liliopsida</taxon>
        <taxon>Poales</taxon>
        <taxon>Poaceae</taxon>
        <taxon>BOP clade</taxon>
        <taxon>Pooideae</taxon>
        <taxon>Triticodae</taxon>
        <taxon>Triticeae</taxon>
        <taxon>Triticinae</taxon>
        <taxon>Triticum</taxon>
    </lineage>
</organism>
<evidence type="ECO:0000256" key="1">
    <source>
        <dbReference type="SAM" id="Phobius"/>
    </source>
</evidence>
<sequence>MDTERLKRFLIGLVVGLAITALLLVADATRPKKRDDIRLNDRGECVYPMSLSFAVSLAQLAFVLAVVSHYTSQNGCCKPRDGVSGSSFVAGIILAIISWSMALDAGGIFLLDMLAVWPGNHGKAPECYNGVEADHHRYMEEAFYRSMFAIFFAGCSSKLRSPPPPPPIAS</sequence>
<protein>
    <submittedName>
        <fullName evidence="2">Uncharacterized protein</fullName>
    </submittedName>
</protein>
<dbReference type="Gramene" id="TraesCS5A03G0789900.1">
    <property type="protein sequence ID" value="TraesCS5A03G0789900.1.CDS"/>
    <property type="gene ID" value="TraesCS5A03G0789900"/>
</dbReference>
<reference evidence="2" key="1">
    <citation type="submission" date="2018-08" db="EMBL/GenBank/DDBJ databases">
        <authorList>
            <person name="Rossello M."/>
        </authorList>
    </citation>
    <scope>NUCLEOTIDE SEQUENCE [LARGE SCALE GENOMIC DNA]</scope>
    <source>
        <strain evidence="2">cv. Chinese Spring</strain>
    </source>
</reference>
<feature type="transmembrane region" description="Helical" evidence="1">
    <location>
        <begin position="88"/>
        <end position="111"/>
    </location>
</feature>
<feature type="transmembrane region" description="Helical" evidence="1">
    <location>
        <begin position="6"/>
        <end position="25"/>
    </location>
</feature>
<dbReference type="AlphaFoldDB" id="A0A3B6KKR4"/>
<name>A0A3B6KKR4_WHEAT</name>
<reference evidence="2" key="2">
    <citation type="submission" date="2018-10" db="UniProtKB">
        <authorList>
            <consortium name="EnsemblPlants"/>
        </authorList>
    </citation>
    <scope>IDENTIFICATION</scope>
</reference>
<dbReference type="GeneID" id="123107542"/>
<dbReference type="OMA" id="CYNGVEA"/>
<dbReference type="Gramene" id="TraesCS5A02G325500.1">
    <property type="protein sequence ID" value="TraesCS5A02G325500.1"/>
    <property type="gene ID" value="TraesCS5A02G325500"/>
</dbReference>
<evidence type="ECO:0000313" key="2">
    <source>
        <dbReference type="EnsemblPlants" id="TraesCS5A02G325500.1"/>
    </source>
</evidence>
<accession>A0A3B6KKR4</accession>
<keyword evidence="1" id="KW-0472">Membrane</keyword>
<dbReference type="RefSeq" id="XP_044385452.1">
    <property type="nucleotide sequence ID" value="XM_044529517.1"/>
</dbReference>